<dbReference type="AlphaFoldDB" id="A0A9N9KWR0"/>
<reference evidence="1" key="1">
    <citation type="submission" date="2021-07" db="EMBL/GenBank/DDBJ databases">
        <authorList>
            <person name="Durling M."/>
        </authorList>
    </citation>
    <scope>NUCLEOTIDE SEQUENCE</scope>
</reference>
<evidence type="ECO:0000313" key="2">
    <source>
        <dbReference type="Proteomes" id="UP000696280"/>
    </source>
</evidence>
<organism evidence="1 2">
    <name type="scientific">Hymenoscyphus fraxineus</name>
    <dbReference type="NCBI Taxonomy" id="746836"/>
    <lineage>
        <taxon>Eukaryota</taxon>
        <taxon>Fungi</taxon>
        <taxon>Dikarya</taxon>
        <taxon>Ascomycota</taxon>
        <taxon>Pezizomycotina</taxon>
        <taxon>Leotiomycetes</taxon>
        <taxon>Helotiales</taxon>
        <taxon>Helotiaceae</taxon>
        <taxon>Hymenoscyphus</taxon>
    </lineage>
</organism>
<keyword evidence="2" id="KW-1185">Reference proteome</keyword>
<evidence type="ECO:0000313" key="1">
    <source>
        <dbReference type="EMBL" id="CAG8955765.1"/>
    </source>
</evidence>
<comment type="caution">
    <text evidence="1">The sequence shown here is derived from an EMBL/GenBank/DDBJ whole genome shotgun (WGS) entry which is preliminary data.</text>
</comment>
<gene>
    <name evidence="1" type="ORF">HYFRA_00011634</name>
</gene>
<proteinExistence type="predicted"/>
<sequence length="91" mass="10768">MESFRYEEVTSIRADRAQRILAIWVLCDKNRPGTTISDTRRPPHIEKLVRLGVQSDEQVKMFFSTILMYLYHFVISKGYQLNHLSNELLPR</sequence>
<accession>A0A9N9KWR0</accession>
<protein>
    <submittedName>
        <fullName evidence="1">Uncharacterized protein</fullName>
    </submittedName>
</protein>
<dbReference type="Proteomes" id="UP000696280">
    <property type="component" value="Unassembled WGS sequence"/>
</dbReference>
<dbReference type="EMBL" id="CAJVRL010000066">
    <property type="protein sequence ID" value="CAG8955765.1"/>
    <property type="molecule type" value="Genomic_DNA"/>
</dbReference>
<name>A0A9N9KWR0_9HELO</name>